<evidence type="ECO:0000256" key="1">
    <source>
        <dbReference type="ARBA" id="ARBA00022490"/>
    </source>
</evidence>
<name>A0A099I4C1_CLOIN</name>
<sequence>MARKIGIDLGTTNLLICVDNKGILVDEPSIITVDATTKKCIAAGLDARDMLGRTPKNMICIRPLKDGVVADFEATDMMLNYFLKKCDLKGMFKKNVILICHPTKITSVEKNAIRDCAYRAGAKKVYLEEEPKIAALGAGLDIGKASGNMVLDIGGGTSDIAVLSLGDIVCSTSIKTAGNKITQDILENVRIQKKMYIGEQTADEIKRRIANALVVKEPETITISGRDVETGLPHSIDINSNEVESYIRSSLQEIVHATKTILEVTPPELAADIVQHGLVLTGGGALLKNLDQLMRNELQIPVYVAENALKCVVDGCTIMLQNL</sequence>
<dbReference type="EMBL" id="JQIF01000083">
    <property type="protein sequence ID" value="KGJ52112.1"/>
    <property type="molecule type" value="Genomic_DNA"/>
</dbReference>
<comment type="subunit">
    <text evidence="6">Forms polymers.</text>
</comment>
<comment type="function">
    <text evidence="6">Forms membrane-associated dynamic filaments that are essential for cell shape determination. Acts by regulating cell wall synthesis and cell elongation, and thus cell shape. A feedback loop between cell geometry and MreB localization may maintain elongated cell shape by targeting cell wall growth to regions of negative cell wall curvature.</text>
</comment>
<dbReference type="Proteomes" id="UP001203972">
    <property type="component" value="Unassembled WGS sequence"/>
</dbReference>
<dbReference type="AlphaFoldDB" id="A0A099I4C1"/>
<dbReference type="GO" id="GO:0005524">
    <property type="term" value="F:ATP binding"/>
    <property type="evidence" value="ECO:0007669"/>
    <property type="project" value="UniProtKB-KW"/>
</dbReference>
<dbReference type="EMBL" id="CP048838">
    <property type="protein sequence ID" value="QJA01898.1"/>
    <property type="molecule type" value="Genomic_DNA"/>
</dbReference>
<feature type="binding site" evidence="6">
    <location>
        <begin position="155"/>
        <end position="157"/>
    </location>
    <ligand>
        <name>ATP</name>
        <dbReference type="ChEBI" id="CHEBI:30616"/>
    </ligand>
</feature>
<protein>
    <recommendedName>
        <fullName evidence="6">Cell shape-determining protein MreB</fullName>
    </recommendedName>
</protein>
<evidence type="ECO:0000256" key="2">
    <source>
        <dbReference type="ARBA" id="ARBA00022741"/>
    </source>
</evidence>
<dbReference type="EMBL" id="WWTN01000032">
    <property type="protein sequence ID" value="MZH57260.1"/>
    <property type="molecule type" value="Genomic_DNA"/>
</dbReference>
<dbReference type="Gene3D" id="3.30.420.40">
    <property type="match status" value="2"/>
</dbReference>
<organism evidence="7 11">
    <name type="scientific">Clostridium innocuum</name>
    <dbReference type="NCBI Taxonomy" id="1522"/>
    <lineage>
        <taxon>Bacteria</taxon>
        <taxon>Bacillati</taxon>
        <taxon>Bacillota</taxon>
        <taxon>Clostridia</taxon>
        <taxon>Eubacteriales</taxon>
        <taxon>Clostridiaceae</taxon>
        <taxon>Clostridium</taxon>
    </lineage>
</organism>
<dbReference type="NCBIfam" id="NF010539">
    <property type="entry name" value="PRK13927.1"/>
    <property type="match status" value="1"/>
</dbReference>
<evidence type="ECO:0000313" key="12">
    <source>
        <dbReference type="Proteomes" id="UP000503330"/>
    </source>
</evidence>
<dbReference type="Proteomes" id="UP000503330">
    <property type="component" value="Chromosome"/>
</dbReference>
<evidence type="ECO:0000313" key="8">
    <source>
        <dbReference type="EMBL" id="MCR0234445.1"/>
    </source>
</evidence>
<feature type="binding site" evidence="6">
    <location>
        <begin position="203"/>
        <end position="206"/>
    </location>
    <ligand>
        <name>ATP</name>
        <dbReference type="ChEBI" id="CHEBI:30616"/>
    </ligand>
</feature>
<dbReference type="InterPro" id="IPR056546">
    <property type="entry name" value="MreB_MamK-like"/>
</dbReference>
<dbReference type="RefSeq" id="WP_002608031.1">
    <property type="nucleotide sequence ID" value="NZ_AP025565.1"/>
</dbReference>
<evidence type="ECO:0000256" key="4">
    <source>
        <dbReference type="ARBA" id="ARBA00022960"/>
    </source>
</evidence>
<dbReference type="Proteomes" id="UP000030008">
    <property type="component" value="Unassembled WGS sequence"/>
</dbReference>
<dbReference type="SUPFAM" id="SSF53067">
    <property type="entry name" value="Actin-like ATPase domain"/>
    <property type="match status" value="2"/>
</dbReference>
<keyword evidence="3 6" id="KW-0067">ATP-binding</keyword>
<reference evidence="8" key="4">
    <citation type="journal article" date="2022" name="Clin. Infect. Dis.">
        <title>Association between Clostridium innocuum and antibiotic-associated diarrhea in adults and children: A cross-sectional study and comparative genomics analysis.</title>
        <authorList>
            <person name="Cherny K.E."/>
            <person name="Muscat E.B."/>
            <person name="Balaji A."/>
            <person name="Mukherjee J."/>
            <person name="Ozer E.A."/>
            <person name="Angarone M.P."/>
            <person name="Hauser A.R."/>
            <person name="Sichel J.S."/>
            <person name="Amponsah E."/>
            <person name="Kociolek L.K."/>
        </authorList>
    </citation>
    <scope>NUCLEOTIDE SEQUENCE</scope>
    <source>
        <strain evidence="8">NU1-AC-029v</strain>
    </source>
</reference>
<reference evidence="10 12" key="3">
    <citation type="submission" date="2020-02" db="EMBL/GenBank/DDBJ databases">
        <authorList>
            <person name="Kociolek L.K."/>
            <person name="Ozer E.A."/>
        </authorList>
    </citation>
    <scope>NUCLEOTIDE SEQUENCE [LARGE SCALE GENOMIC DNA]</scope>
    <source>
        <strain evidence="10 12">ATCC 14501</strain>
    </source>
</reference>
<dbReference type="PANTHER" id="PTHR42749:SF4">
    <property type="entry name" value="CELL SHAPE-DETERMINING PROTEIN MBL"/>
    <property type="match status" value="1"/>
</dbReference>
<comment type="caution">
    <text evidence="6">Lacks conserved residue(s) required for the propagation of feature annotation.</text>
</comment>
<dbReference type="GO" id="GO:0000902">
    <property type="term" value="P:cell morphogenesis"/>
    <property type="evidence" value="ECO:0007669"/>
    <property type="project" value="InterPro"/>
</dbReference>
<gene>
    <name evidence="6 9" type="primary">mreB</name>
    <name evidence="7" type="ORF">CIAN88_16570</name>
    <name evidence="10" type="ORF">G4D54_05405</name>
    <name evidence="9" type="ORF">GT664_16285</name>
    <name evidence="8" type="ORF">MKC95_16875</name>
</gene>
<dbReference type="GeneID" id="61924952"/>
<dbReference type="HAMAP" id="MF_02207">
    <property type="entry name" value="MreB"/>
    <property type="match status" value="1"/>
</dbReference>
<dbReference type="PANTHER" id="PTHR42749">
    <property type="entry name" value="CELL SHAPE-DETERMINING PROTEIN MREB"/>
    <property type="match status" value="1"/>
</dbReference>
<evidence type="ECO:0000256" key="6">
    <source>
        <dbReference type="HAMAP-Rule" id="MF_02207"/>
    </source>
</evidence>
<evidence type="ECO:0000313" key="10">
    <source>
        <dbReference type="EMBL" id="QJA01898.1"/>
    </source>
</evidence>
<evidence type="ECO:0000256" key="3">
    <source>
        <dbReference type="ARBA" id="ARBA00022840"/>
    </source>
</evidence>
<dbReference type="CDD" id="cd10225">
    <property type="entry name" value="ASKHA_NBD_MreB-like"/>
    <property type="match status" value="1"/>
</dbReference>
<comment type="similarity">
    <text evidence="5 6">Belongs to the FtsA/MreB family.</text>
</comment>
<evidence type="ECO:0000256" key="5">
    <source>
        <dbReference type="ARBA" id="ARBA00023458"/>
    </source>
</evidence>
<accession>A0A099I4C1</accession>
<dbReference type="EMBL" id="JAKTMA010000033">
    <property type="protein sequence ID" value="MCR0234445.1"/>
    <property type="molecule type" value="Genomic_DNA"/>
</dbReference>
<reference evidence="7 11" key="1">
    <citation type="submission" date="2014-08" db="EMBL/GenBank/DDBJ databases">
        <title>Clostridium innocuum, an unnegligible vancomycin-resistant pathogen causing extra-intestinal infections.</title>
        <authorList>
            <person name="Feng Y."/>
            <person name="Chiu C.-H."/>
        </authorList>
    </citation>
    <scope>NUCLEOTIDE SEQUENCE [LARGE SCALE GENOMIC DNA]</scope>
    <source>
        <strain evidence="7 11">AN88</strain>
    </source>
</reference>
<comment type="subcellular location">
    <subcellularLocation>
        <location evidence="6">Cytoplasm</location>
    </subcellularLocation>
    <text evidence="6">Membrane-associated.</text>
</comment>
<evidence type="ECO:0000313" key="7">
    <source>
        <dbReference type="EMBL" id="KGJ52112.1"/>
    </source>
</evidence>
<evidence type="ECO:0000313" key="11">
    <source>
        <dbReference type="Proteomes" id="UP000030008"/>
    </source>
</evidence>
<dbReference type="GO" id="GO:0005737">
    <property type="term" value="C:cytoplasm"/>
    <property type="evidence" value="ECO:0007669"/>
    <property type="project" value="UniProtKB-SubCell"/>
</dbReference>
<keyword evidence="4 6" id="KW-0133">Cell shape</keyword>
<dbReference type="GO" id="GO:0008360">
    <property type="term" value="P:regulation of cell shape"/>
    <property type="evidence" value="ECO:0007669"/>
    <property type="project" value="UniProtKB-UniRule"/>
</dbReference>
<proteinExistence type="inferred from homology"/>
<dbReference type="InterPro" id="IPR004753">
    <property type="entry name" value="MreB"/>
</dbReference>
<feature type="binding site" evidence="6">
    <location>
        <begin position="283"/>
        <end position="286"/>
    </location>
    <ligand>
        <name>ATP</name>
        <dbReference type="ChEBI" id="CHEBI:30616"/>
    </ligand>
</feature>
<dbReference type="Pfam" id="PF06723">
    <property type="entry name" value="MreB_Mbl"/>
    <property type="match status" value="1"/>
</dbReference>
<reference evidence="9" key="2">
    <citation type="journal article" date="2019" name="Nat. Med.">
        <title>A library of human gut bacterial isolates paired with longitudinal multiomics data enables mechanistic microbiome research.</title>
        <authorList>
            <person name="Poyet M."/>
            <person name="Groussin M."/>
            <person name="Gibbons S.M."/>
            <person name="Avila-Pacheco J."/>
            <person name="Jiang X."/>
            <person name="Kearney S.M."/>
            <person name="Perrotta A.R."/>
            <person name="Berdy B."/>
            <person name="Zhao S."/>
            <person name="Lieberman T.D."/>
            <person name="Swanson P.K."/>
            <person name="Smith M."/>
            <person name="Roesemann S."/>
            <person name="Alexander J.E."/>
            <person name="Rich S.A."/>
            <person name="Livny J."/>
            <person name="Vlamakis H."/>
            <person name="Clish C."/>
            <person name="Bullock K."/>
            <person name="Deik A."/>
            <person name="Scott J."/>
            <person name="Pierce K.A."/>
            <person name="Xavier R.J."/>
            <person name="Alm E.J."/>
        </authorList>
    </citation>
    <scope>NUCLEOTIDE SEQUENCE</scope>
    <source>
        <strain evidence="9">BIOML-A12</strain>
    </source>
</reference>
<keyword evidence="2 6" id="KW-0547">Nucleotide-binding</keyword>
<keyword evidence="1 6" id="KW-0963">Cytoplasm</keyword>
<evidence type="ECO:0000313" key="9">
    <source>
        <dbReference type="EMBL" id="MZH57260.1"/>
    </source>
</evidence>
<dbReference type="PRINTS" id="PR01652">
    <property type="entry name" value="SHAPEPROTEIN"/>
</dbReference>
<dbReference type="Proteomes" id="UP000604383">
    <property type="component" value="Unassembled WGS sequence"/>
</dbReference>
<dbReference type="InterPro" id="IPR043129">
    <property type="entry name" value="ATPase_NBD"/>
</dbReference>